<comment type="caution">
    <text evidence="3">The sequence shown here is derived from an EMBL/GenBank/DDBJ whole genome shotgun (WGS) entry which is preliminary data.</text>
</comment>
<sequence length="169" mass="18759">MEEISADQLASELYQKGVNSFERGNYQQSIALLERARALAIVETNLGGDILIWLANAYDANGRTEEAIAICRSLKKHPINSIRKSARYMLGIFTAIPLSKLKGVVSEVPILESPDSYQSKPARSKGLGGANQKPFREVPLERPNTSNDDSFLWFAITVTVAFLLFWALK</sequence>
<dbReference type="Pfam" id="PF14559">
    <property type="entry name" value="TPR_19"/>
    <property type="match status" value="1"/>
</dbReference>
<keyword evidence="4" id="KW-1185">Reference proteome</keyword>
<evidence type="ECO:0000313" key="3">
    <source>
        <dbReference type="EMBL" id="NMF59342.1"/>
    </source>
</evidence>
<feature type="region of interest" description="Disordered" evidence="1">
    <location>
        <begin position="115"/>
        <end position="140"/>
    </location>
</feature>
<reference evidence="3 4" key="1">
    <citation type="submission" date="2020-03" db="EMBL/GenBank/DDBJ databases">
        <title>Draft Genome Sequence of 2-Methylisoborneol Producing Pseudanabaena yagii Strain GIHE-NHR1 Isolated from North Han River in South Korea.</title>
        <authorList>
            <person name="Jeong J."/>
        </authorList>
    </citation>
    <scope>NUCLEOTIDE SEQUENCE [LARGE SCALE GENOMIC DNA]</scope>
    <source>
        <strain evidence="3 4">GIHE-NHR1</strain>
    </source>
</reference>
<dbReference type="PANTHER" id="PTHR36761">
    <property type="entry name" value="ORF03 PROTEIN"/>
    <property type="match status" value="1"/>
</dbReference>
<proteinExistence type="predicted"/>
<dbReference type="EMBL" id="JAAVJL010000001">
    <property type="protein sequence ID" value="NMF59342.1"/>
    <property type="molecule type" value="Genomic_DNA"/>
</dbReference>
<evidence type="ECO:0000256" key="1">
    <source>
        <dbReference type="SAM" id="MobiDB-lite"/>
    </source>
</evidence>
<gene>
    <name evidence="3" type="ORF">HC246_15275</name>
</gene>
<dbReference type="SUPFAM" id="SSF48452">
    <property type="entry name" value="TPR-like"/>
    <property type="match status" value="1"/>
</dbReference>
<keyword evidence="2" id="KW-0812">Transmembrane</keyword>
<dbReference type="InterPro" id="IPR011990">
    <property type="entry name" value="TPR-like_helical_dom_sf"/>
</dbReference>
<dbReference type="RefSeq" id="WP_169364137.1">
    <property type="nucleotide sequence ID" value="NZ_JAAVJL010000001.1"/>
</dbReference>
<keyword evidence="2" id="KW-0472">Membrane</keyword>
<dbReference type="Gene3D" id="1.25.40.10">
    <property type="entry name" value="Tetratricopeptide repeat domain"/>
    <property type="match status" value="1"/>
</dbReference>
<protein>
    <submittedName>
        <fullName evidence="3">Tetratricopeptide repeat protein</fullName>
    </submittedName>
</protein>
<dbReference type="Proteomes" id="UP000738376">
    <property type="component" value="Unassembled WGS sequence"/>
</dbReference>
<name>A0ABX1LT62_9CYAN</name>
<evidence type="ECO:0000313" key="4">
    <source>
        <dbReference type="Proteomes" id="UP000738376"/>
    </source>
</evidence>
<organism evidence="3 4">
    <name type="scientific">Pseudanabaena yagii GIHE-NHR1</name>
    <dbReference type="NCBI Taxonomy" id="2722753"/>
    <lineage>
        <taxon>Bacteria</taxon>
        <taxon>Bacillati</taxon>
        <taxon>Cyanobacteriota</taxon>
        <taxon>Cyanophyceae</taxon>
        <taxon>Pseudanabaenales</taxon>
        <taxon>Pseudanabaenaceae</taxon>
        <taxon>Pseudanabaena</taxon>
        <taxon>Pseudanabaena yagii</taxon>
    </lineage>
</organism>
<feature type="transmembrane region" description="Helical" evidence="2">
    <location>
        <begin position="151"/>
        <end position="168"/>
    </location>
</feature>
<evidence type="ECO:0000256" key="2">
    <source>
        <dbReference type="SAM" id="Phobius"/>
    </source>
</evidence>
<accession>A0ABX1LT62</accession>
<keyword evidence="2" id="KW-1133">Transmembrane helix</keyword>
<dbReference type="PANTHER" id="PTHR36761:SF2">
    <property type="entry name" value="ORF03 PROTEIN"/>
    <property type="match status" value="1"/>
</dbReference>